<evidence type="ECO:0000313" key="1">
    <source>
        <dbReference type="EMBL" id="SFD92291.1"/>
    </source>
</evidence>
<dbReference type="RefSeq" id="WP_093504908.1">
    <property type="nucleotide sequence ID" value="NZ_BSSG01000005.1"/>
</dbReference>
<reference evidence="2" key="1">
    <citation type="submission" date="2016-10" db="EMBL/GenBank/DDBJ databases">
        <authorList>
            <person name="Varghese N."/>
            <person name="Submissions S."/>
        </authorList>
    </citation>
    <scope>NUCLEOTIDE SEQUENCE [LARGE SCALE GENOMIC DNA]</scope>
    <source>
        <strain evidence="2">JCM 2783</strain>
    </source>
</reference>
<dbReference type="Proteomes" id="UP000243950">
    <property type="component" value="Unassembled WGS sequence"/>
</dbReference>
<sequence length="152" mass="17171">MADTLDDLSSWLTPLLMRLQPAQRAKLAREAAKRMRRTQQQRILVQRNPDGTVFTPRKARTLRSKQGRIKARAKMFTKLRTARYLKAGGSAAEATVSFAGRISRIARIHQYGLRDRPGKGMPDVQYAKRELLGFAPGDRDMLSDLLLEHLAG</sequence>
<dbReference type="EMBL" id="FOMO01000005">
    <property type="protein sequence ID" value="SFD92291.1"/>
    <property type="molecule type" value="Genomic_DNA"/>
</dbReference>
<dbReference type="InterPro" id="IPR006522">
    <property type="entry name" value="Phage_virion_morphogenesis"/>
</dbReference>
<gene>
    <name evidence="1" type="ORF">SAMN05216372_105371</name>
</gene>
<protein>
    <submittedName>
        <fullName evidence="1">Phage virion morphogenesis (Putative tail completion) protein</fullName>
    </submittedName>
</protein>
<accession>A0A1I1WB86</accession>
<dbReference type="AlphaFoldDB" id="A0A1I1WB86"/>
<dbReference type="Pfam" id="PF05069">
    <property type="entry name" value="Phage_tail_S"/>
    <property type="match status" value="1"/>
</dbReference>
<organism evidence="1 2">
    <name type="scientific">Pseudomonas straminea</name>
    <dbReference type="NCBI Taxonomy" id="47882"/>
    <lineage>
        <taxon>Bacteria</taxon>
        <taxon>Pseudomonadati</taxon>
        <taxon>Pseudomonadota</taxon>
        <taxon>Gammaproteobacteria</taxon>
        <taxon>Pseudomonadales</taxon>
        <taxon>Pseudomonadaceae</taxon>
        <taxon>Phytopseudomonas</taxon>
    </lineage>
</organism>
<evidence type="ECO:0000313" key="2">
    <source>
        <dbReference type="Proteomes" id="UP000243950"/>
    </source>
</evidence>
<dbReference type="PROSITE" id="PS50096">
    <property type="entry name" value="IQ"/>
    <property type="match status" value="1"/>
</dbReference>
<keyword evidence="2" id="KW-1185">Reference proteome</keyword>
<dbReference type="NCBIfam" id="TIGR01635">
    <property type="entry name" value="tail_comp_S"/>
    <property type="match status" value="1"/>
</dbReference>
<name>A0A1I1WB86_PSEOC</name>
<proteinExistence type="predicted"/>